<dbReference type="CDD" id="cd09917">
    <property type="entry name" value="F-box_SF"/>
    <property type="match status" value="1"/>
</dbReference>
<evidence type="ECO:0000259" key="1">
    <source>
        <dbReference type="Pfam" id="PF03478"/>
    </source>
</evidence>
<evidence type="ECO:0000313" key="3">
    <source>
        <dbReference type="EMBL" id="KAG9445324.1"/>
    </source>
</evidence>
<dbReference type="InterPro" id="IPR005174">
    <property type="entry name" value="KIB1-4_b-propeller"/>
</dbReference>
<sequence>MEGKQMKSEMDSIVTEERPWSELPREILLLIARYIDQKEDLVRTFAVCKPWKSVTPFIHRHKKGTDPLLLSFPGIVGGQLYNHLSQKTCFISVPELNETVCGCSNDGWLLLGSFDESISNCEATRVPQFFIFNPFTTDRIDLPERYQLISQDYLYCFIYQQLLSNTCAFSSPSDPNWTFFALKSSSKYEVIICTYHSGDRDWTTTVYPVEDEDHHFIQTRTNVVSHKGVFYCLGKFGKLGAFDSINHTWTVTSPKVGKRFTDLVKKYFVESNGELFVVDDHRMRVNVFWLDKTKMEWVRVKSLGDRTLYVGSVGSVMVTPSNPSMKNRIYFPERVQKGNQDICENSLAANERDINCALHQPLMSHQ</sequence>
<feature type="domain" description="KIB1-4 beta-propeller" evidence="1">
    <location>
        <begin position="85"/>
        <end position="340"/>
    </location>
</feature>
<dbReference type="Pfam" id="PF03478">
    <property type="entry name" value="Beta-prop_KIB1-4"/>
    <property type="match status" value="1"/>
</dbReference>
<dbReference type="InterPro" id="IPR036047">
    <property type="entry name" value="F-box-like_dom_sf"/>
</dbReference>
<reference evidence="3 4" key="1">
    <citation type="submission" date="2021-07" db="EMBL/GenBank/DDBJ databases">
        <title>The Aristolochia fimbriata genome: insights into angiosperm evolution, floral development and chemical biosynthesis.</title>
        <authorList>
            <person name="Jiao Y."/>
        </authorList>
    </citation>
    <scope>NUCLEOTIDE SEQUENCE [LARGE SCALE GENOMIC DNA]</scope>
    <source>
        <strain evidence="3">IBCAS-2021</strain>
        <tissue evidence="3">Leaf</tissue>
    </source>
</reference>
<evidence type="ECO:0000313" key="4">
    <source>
        <dbReference type="Proteomes" id="UP000825729"/>
    </source>
</evidence>
<dbReference type="PANTHER" id="PTHR33127">
    <property type="entry name" value="TRANSMEMBRANE PROTEIN"/>
    <property type="match status" value="1"/>
</dbReference>
<dbReference type="EMBL" id="JAINDJ010000006">
    <property type="protein sequence ID" value="KAG9445324.1"/>
    <property type="molecule type" value="Genomic_DNA"/>
</dbReference>
<dbReference type="AlphaFoldDB" id="A0AAV7E9D1"/>
<dbReference type="InterPro" id="IPR001810">
    <property type="entry name" value="F-box_dom"/>
</dbReference>
<dbReference type="SUPFAM" id="SSF81383">
    <property type="entry name" value="F-box domain"/>
    <property type="match status" value="1"/>
</dbReference>
<organism evidence="3 4">
    <name type="scientific">Aristolochia fimbriata</name>
    <name type="common">White veined hardy Dutchman's pipe vine</name>
    <dbReference type="NCBI Taxonomy" id="158543"/>
    <lineage>
        <taxon>Eukaryota</taxon>
        <taxon>Viridiplantae</taxon>
        <taxon>Streptophyta</taxon>
        <taxon>Embryophyta</taxon>
        <taxon>Tracheophyta</taxon>
        <taxon>Spermatophyta</taxon>
        <taxon>Magnoliopsida</taxon>
        <taxon>Magnoliidae</taxon>
        <taxon>Piperales</taxon>
        <taxon>Aristolochiaceae</taxon>
        <taxon>Aristolochia</taxon>
    </lineage>
</organism>
<feature type="domain" description="F-box" evidence="2">
    <location>
        <begin position="20"/>
        <end position="55"/>
    </location>
</feature>
<accession>A0AAV7E9D1</accession>
<comment type="caution">
    <text evidence="3">The sequence shown here is derived from an EMBL/GenBank/DDBJ whole genome shotgun (WGS) entry which is preliminary data.</text>
</comment>
<evidence type="ECO:0008006" key="5">
    <source>
        <dbReference type="Google" id="ProtNLM"/>
    </source>
</evidence>
<keyword evidence="4" id="KW-1185">Reference proteome</keyword>
<protein>
    <recommendedName>
        <fullName evidence="5">F-box domain-containing protein</fullName>
    </recommendedName>
</protein>
<dbReference type="Gene3D" id="1.20.1280.50">
    <property type="match status" value="1"/>
</dbReference>
<gene>
    <name evidence="3" type="ORF">H6P81_016664</name>
</gene>
<dbReference type="Pfam" id="PF12937">
    <property type="entry name" value="F-box-like"/>
    <property type="match status" value="1"/>
</dbReference>
<name>A0AAV7E9D1_ARIFI</name>
<evidence type="ECO:0000259" key="2">
    <source>
        <dbReference type="Pfam" id="PF12937"/>
    </source>
</evidence>
<dbReference type="PANTHER" id="PTHR33127:SF5">
    <property type="entry name" value="TRANSMEMBRANE PROTEIN"/>
    <property type="match status" value="1"/>
</dbReference>
<proteinExistence type="predicted"/>
<dbReference type="Proteomes" id="UP000825729">
    <property type="component" value="Unassembled WGS sequence"/>
</dbReference>